<feature type="transmembrane region" description="Helical" evidence="2">
    <location>
        <begin position="190"/>
        <end position="211"/>
    </location>
</feature>
<evidence type="ECO:0000256" key="2">
    <source>
        <dbReference type="SAM" id="Phobius"/>
    </source>
</evidence>
<gene>
    <name evidence="4" type="ORF">LUZ61_008936</name>
</gene>
<keyword evidence="2" id="KW-1133">Transmembrane helix</keyword>
<dbReference type="Proteomes" id="UP001210211">
    <property type="component" value="Unassembled WGS sequence"/>
</dbReference>
<dbReference type="PANTHER" id="PTHR31325">
    <property type="entry name" value="OS01G0798800 PROTEIN-RELATED"/>
    <property type="match status" value="1"/>
</dbReference>
<name>A0AAD5ZWA0_9POAL</name>
<evidence type="ECO:0000313" key="5">
    <source>
        <dbReference type="Proteomes" id="UP001210211"/>
    </source>
</evidence>
<dbReference type="InterPro" id="IPR025315">
    <property type="entry name" value="DUF4220"/>
</dbReference>
<dbReference type="InterPro" id="IPR007658">
    <property type="entry name" value="DUF594"/>
</dbReference>
<feature type="transmembrane region" description="Helical" evidence="2">
    <location>
        <begin position="231"/>
        <end position="261"/>
    </location>
</feature>
<evidence type="ECO:0000259" key="3">
    <source>
        <dbReference type="Pfam" id="PF13968"/>
    </source>
</evidence>
<keyword evidence="2" id="KW-0472">Membrane</keyword>
<evidence type="ECO:0000256" key="1">
    <source>
        <dbReference type="SAM" id="MobiDB-lite"/>
    </source>
</evidence>
<evidence type="ECO:0000313" key="4">
    <source>
        <dbReference type="EMBL" id="KAJ3705231.1"/>
    </source>
</evidence>
<protein>
    <recommendedName>
        <fullName evidence="3">DUF4220 domain-containing protein</fullName>
    </recommendedName>
</protein>
<feature type="region of interest" description="Disordered" evidence="1">
    <location>
        <begin position="46"/>
        <end position="90"/>
    </location>
</feature>
<dbReference type="AlphaFoldDB" id="A0AAD5ZWA0"/>
<dbReference type="Pfam" id="PF04578">
    <property type="entry name" value="DUF594"/>
    <property type="match status" value="1"/>
</dbReference>
<dbReference type="EMBL" id="JAMRDG010000001">
    <property type="protein sequence ID" value="KAJ3705231.1"/>
    <property type="molecule type" value="Genomic_DNA"/>
</dbReference>
<keyword evidence="5" id="KW-1185">Reference proteome</keyword>
<organism evidence="4 5">
    <name type="scientific">Rhynchospora tenuis</name>
    <dbReference type="NCBI Taxonomy" id="198213"/>
    <lineage>
        <taxon>Eukaryota</taxon>
        <taxon>Viridiplantae</taxon>
        <taxon>Streptophyta</taxon>
        <taxon>Embryophyta</taxon>
        <taxon>Tracheophyta</taxon>
        <taxon>Spermatophyta</taxon>
        <taxon>Magnoliopsida</taxon>
        <taxon>Liliopsida</taxon>
        <taxon>Poales</taxon>
        <taxon>Cyperaceae</taxon>
        <taxon>Cyperoideae</taxon>
        <taxon>Rhynchosporeae</taxon>
        <taxon>Rhynchospora</taxon>
    </lineage>
</organism>
<reference evidence="4 5" key="1">
    <citation type="journal article" date="2022" name="Cell">
        <title>Repeat-based holocentromeres influence genome architecture and karyotype evolution.</title>
        <authorList>
            <person name="Hofstatter P.G."/>
            <person name="Thangavel G."/>
            <person name="Lux T."/>
            <person name="Neumann P."/>
            <person name="Vondrak T."/>
            <person name="Novak P."/>
            <person name="Zhang M."/>
            <person name="Costa L."/>
            <person name="Castellani M."/>
            <person name="Scott A."/>
            <person name="Toegelov H."/>
            <person name="Fuchs J."/>
            <person name="Mata-Sucre Y."/>
            <person name="Dias Y."/>
            <person name="Vanzela A.L.L."/>
            <person name="Huettel B."/>
            <person name="Almeida C.C.S."/>
            <person name="Simkova H."/>
            <person name="Souza G."/>
            <person name="Pedrosa-Harand A."/>
            <person name="Macas J."/>
            <person name="Mayer K.F.X."/>
            <person name="Houben A."/>
            <person name="Marques A."/>
        </authorList>
    </citation>
    <scope>NUCLEOTIDE SEQUENCE [LARGE SCALE GENOMIC DNA]</scope>
    <source>
        <strain evidence="4">RhyTen1mFocal</strain>
    </source>
</reference>
<sequence>MYPIPGTIICGIIFQHKFMQQYTSSKAAGLRADIIVEVEKHEDDLKRQQTKKFAQNKPTESEEVQNHPESEQTKKSAQNTGEVRNQGDPESLQTKKSKCIIWRCCKPISMQASTKEYADIVYKAYKFFPTFKRLFVAIILSYKDREESQKRFESLKFERAYKLIEVELSWMYDILHSKSSLIFAWKPYGWVSRIFTLVLTTTALVLFAVLYQSEYNNIVKSGYRKFEFEIVLTYVLLGGAVCLEIIAFAFMLLSFWTYAVIRDSRENSRRDSGCCRSLENFLFRIQEIIRPMKRSRWSDKMAQYSLITYSIHNQPSWWKFKIINGVTETWNHYRYTTYAHVSKHLKEKVFEKLKDKMKSIEDRTSYKRITEHRGQWALQRMGYYQEFGWSVEAEFDESILLWHIATDLLYHEKKEEPEPFKEHPPVEKSTQKNDREISQNISNYMLFLLILRPVMMPAGIGQIRFGDTCAEASNFLQSEGDIKECAEKILRVSTEYDPGVVKGDRSKSVLFTGCKLAHLLKEQFIDGNEKKGIKSMNDRDGMWRLISAVWVEMLCYAASKCSGQYHAKQLSKGGELLTVVWFLMAHLGMGEQYRIEEGHARAK</sequence>
<proteinExistence type="predicted"/>
<feature type="compositionally biased region" description="Basic and acidic residues" evidence="1">
    <location>
        <begin position="64"/>
        <end position="74"/>
    </location>
</feature>
<comment type="caution">
    <text evidence="4">The sequence shown here is derived from an EMBL/GenBank/DDBJ whole genome shotgun (WGS) entry which is preliminary data.</text>
</comment>
<accession>A0AAD5ZWA0</accession>
<keyword evidence="2" id="KW-0812">Transmembrane</keyword>
<dbReference type="Pfam" id="PF13968">
    <property type="entry name" value="DUF4220"/>
    <property type="match status" value="1"/>
</dbReference>
<feature type="domain" description="DUF4220" evidence="3">
    <location>
        <begin position="75"/>
        <end position="309"/>
    </location>
</feature>